<dbReference type="Proteomes" id="UP000015105">
    <property type="component" value="Chromosome 2D"/>
</dbReference>
<dbReference type="EnsemblPlants" id="AET2Gv20259000.2">
    <property type="protein sequence ID" value="AET2Gv20259000.2"/>
    <property type="gene ID" value="AET2Gv20259000"/>
</dbReference>
<reference evidence="6" key="1">
    <citation type="journal article" date="2014" name="Science">
        <title>Ancient hybridizations among the ancestral genomes of bread wheat.</title>
        <authorList>
            <consortium name="International Wheat Genome Sequencing Consortium,"/>
            <person name="Marcussen T."/>
            <person name="Sandve S.R."/>
            <person name="Heier L."/>
            <person name="Spannagl M."/>
            <person name="Pfeifer M."/>
            <person name="Jakobsen K.S."/>
            <person name="Wulff B.B."/>
            <person name="Steuernagel B."/>
            <person name="Mayer K.F."/>
            <person name="Olsen O.A."/>
        </authorList>
    </citation>
    <scope>NUCLEOTIDE SEQUENCE [LARGE SCALE GENOMIC DNA]</scope>
    <source>
        <strain evidence="6">cv. AL8/78</strain>
    </source>
</reference>
<proteinExistence type="predicted"/>
<feature type="compositionally biased region" description="Low complexity" evidence="3">
    <location>
        <begin position="250"/>
        <end position="261"/>
    </location>
</feature>
<feature type="compositionally biased region" description="Polar residues" evidence="3">
    <location>
        <begin position="321"/>
        <end position="331"/>
    </location>
</feature>
<sequence length="394" mass="41712">RSNLHSTFASQAQAAYNTVPAMTTTRSSQSHSSQPLPIILVLLLAAAASTRLILQAAAAAAAAEQDEKQPITLPGCPDRCGDTLIPFPFCTKPGCFREGFQVTCNDSLSPHRAFLAYAGVNQHIAEIYYKVGWHHPVWRTDHGNTALELIDISVADGEARAYVLVSSLCNAANLSGDYVAKCQNLALGERGPFLLSVTRNLLVGVGWRVEPKIMSYLWSAYRNSTYEFSLACLSDLMGMPKLLQLATNGSCSSGPAGAAARPRCRRRPRSPTSGRGSASRTTPCGRPTRAPTPWWSRATGTASPRRTCTASRCCPGGTRGASPSCSTSPSGTVHARGKAGNHRRTTPASAATAIAPTRLVVLPMAMSAGAWNTTMATLTSPMDAKTSTSVSSEN</sequence>
<reference evidence="5" key="3">
    <citation type="journal article" date="2017" name="Nature">
        <title>Genome sequence of the progenitor of the wheat D genome Aegilops tauschii.</title>
        <authorList>
            <person name="Luo M.C."/>
            <person name="Gu Y.Q."/>
            <person name="Puiu D."/>
            <person name="Wang H."/>
            <person name="Twardziok S.O."/>
            <person name="Deal K.R."/>
            <person name="Huo N."/>
            <person name="Zhu T."/>
            <person name="Wang L."/>
            <person name="Wang Y."/>
            <person name="McGuire P.E."/>
            <person name="Liu S."/>
            <person name="Long H."/>
            <person name="Ramasamy R.K."/>
            <person name="Rodriguez J.C."/>
            <person name="Van S.L."/>
            <person name="Yuan L."/>
            <person name="Wang Z."/>
            <person name="Xia Z."/>
            <person name="Xiao L."/>
            <person name="Anderson O.D."/>
            <person name="Ouyang S."/>
            <person name="Liang Y."/>
            <person name="Zimin A.V."/>
            <person name="Pertea G."/>
            <person name="Qi P."/>
            <person name="Bennetzen J.L."/>
            <person name="Dai X."/>
            <person name="Dawson M.W."/>
            <person name="Muller H.G."/>
            <person name="Kugler K."/>
            <person name="Rivarola-Duarte L."/>
            <person name="Spannagl M."/>
            <person name="Mayer K.F.X."/>
            <person name="Lu F.H."/>
            <person name="Bevan M.W."/>
            <person name="Leroy P."/>
            <person name="Li P."/>
            <person name="You F.M."/>
            <person name="Sun Q."/>
            <person name="Liu Z."/>
            <person name="Lyons E."/>
            <person name="Wicker T."/>
            <person name="Salzberg S.L."/>
            <person name="Devos K.M."/>
            <person name="Dvorak J."/>
        </authorList>
    </citation>
    <scope>NUCLEOTIDE SEQUENCE [LARGE SCALE GENOMIC DNA]</scope>
    <source>
        <strain evidence="5">cv. AL8/78</strain>
    </source>
</reference>
<feature type="compositionally biased region" description="Polar residues" evidence="3">
    <location>
        <begin position="298"/>
        <end position="310"/>
    </location>
</feature>
<name>A0A453ATW6_AEGTS</name>
<dbReference type="STRING" id="200361.A0A453ATW6"/>
<evidence type="ECO:0000256" key="2">
    <source>
        <dbReference type="ARBA" id="ARBA00022729"/>
    </source>
</evidence>
<dbReference type="PANTHER" id="PTHR33491">
    <property type="entry name" value="OSJNBA0016N04.9 PROTEIN"/>
    <property type="match status" value="1"/>
</dbReference>
<dbReference type="Pfam" id="PF13947">
    <property type="entry name" value="GUB_WAK_bind"/>
    <property type="match status" value="1"/>
</dbReference>
<feature type="compositionally biased region" description="Basic residues" evidence="3">
    <location>
        <begin position="335"/>
        <end position="345"/>
    </location>
</feature>
<reference evidence="5" key="4">
    <citation type="submission" date="2019-03" db="UniProtKB">
        <authorList>
            <consortium name="EnsemblPlants"/>
        </authorList>
    </citation>
    <scope>IDENTIFICATION</scope>
</reference>
<dbReference type="GO" id="GO:0016020">
    <property type="term" value="C:membrane"/>
    <property type="evidence" value="ECO:0007669"/>
    <property type="project" value="UniProtKB-SubCell"/>
</dbReference>
<accession>A0A453ATW6</accession>
<dbReference type="AlphaFoldDB" id="A0A453ATW6"/>
<reference evidence="6" key="2">
    <citation type="journal article" date="2017" name="Nat. Plants">
        <title>The Aegilops tauschii genome reveals multiple impacts of transposons.</title>
        <authorList>
            <person name="Zhao G."/>
            <person name="Zou C."/>
            <person name="Li K."/>
            <person name="Wang K."/>
            <person name="Li T."/>
            <person name="Gao L."/>
            <person name="Zhang X."/>
            <person name="Wang H."/>
            <person name="Yang Z."/>
            <person name="Liu X."/>
            <person name="Jiang W."/>
            <person name="Mao L."/>
            <person name="Kong X."/>
            <person name="Jiao Y."/>
            <person name="Jia J."/>
        </authorList>
    </citation>
    <scope>NUCLEOTIDE SEQUENCE [LARGE SCALE GENOMIC DNA]</scope>
    <source>
        <strain evidence="6">cv. AL8/78</strain>
    </source>
</reference>
<dbReference type="GO" id="GO:0030247">
    <property type="term" value="F:polysaccharide binding"/>
    <property type="evidence" value="ECO:0007669"/>
    <property type="project" value="InterPro"/>
</dbReference>
<evidence type="ECO:0000313" key="5">
    <source>
        <dbReference type="EnsemblPlants" id="AET2Gv20259000.2"/>
    </source>
</evidence>
<protein>
    <recommendedName>
        <fullName evidence="4">Wall-associated receptor kinase galacturonan-binding domain-containing protein</fullName>
    </recommendedName>
</protein>
<reference evidence="5" key="5">
    <citation type="journal article" date="2021" name="G3 (Bethesda)">
        <title>Aegilops tauschii genome assembly Aet v5.0 features greater sequence contiguity and improved annotation.</title>
        <authorList>
            <person name="Wang L."/>
            <person name="Zhu T."/>
            <person name="Rodriguez J.C."/>
            <person name="Deal K.R."/>
            <person name="Dubcovsky J."/>
            <person name="McGuire P.E."/>
            <person name="Lux T."/>
            <person name="Spannagl M."/>
            <person name="Mayer K.F.X."/>
            <person name="Baldrich P."/>
            <person name="Meyers B.C."/>
            <person name="Huo N."/>
            <person name="Gu Y.Q."/>
            <person name="Zhou H."/>
            <person name="Devos K.M."/>
            <person name="Bennetzen J.L."/>
            <person name="Unver T."/>
            <person name="Budak H."/>
            <person name="Gulick P.J."/>
            <person name="Galiba G."/>
            <person name="Kalapos B."/>
            <person name="Nelson D.R."/>
            <person name="Li P."/>
            <person name="You F.M."/>
            <person name="Luo M.C."/>
            <person name="Dvorak J."/>
        </authorList>
    </citation>
    <scope>NUCLEOTIDE SEQUENCE [LARGE SCALE GENOMIC DNA]</scope>
    <source>
        <strain evidence="5">cv. AL8/78</strain>
    </source>
</reference>
<dbReference type="InterPro" id="IPR025287">
    <property type="entry name" value="WAK_GUB"/>
</dbReference>
<evidence type="ECO:0000313" key="6">
    <source>
        <dbReference type="Proteomes" id="UP000015105"/>
    </source>
</evidence>
<dbReference type="Gramene" id="AET2Gv20259000.2">
    <property type="protein sequence ID" value="AET2Gv20259000.2"/>
    <property type="gene ID" value="AET2Gv20259000"/>
</dbReference>
<feature type="domain" description="Wall-associated receptor kinase galacturonan-binding" evidence="4">
    <location>
        <begin position="76"/>
        <end position="129"/>
    </location>
</feature>
<evidence type="ECO:0000259" key="4">
    <source>
        <dbReference type="Pfam" id="PF13947"/>
    </source>
</evidence>
<feature type="region of interest" description="Disordered" evidence="3">
    <location>
        <begin position="250"/>
        <end position="350"/>
    </location>
</feature>
<comment type="subcellular location">
    <subcellularLocation>
        <location evidence="1">Membrane</location>
        <topology evidence="1">Single-pass membrane protein</topology>
    </subcellularLocation>
</comment>
<keyword evidence="2" id="KW-0732">Signal</keyword>
<evidence type="ECO:0000256" key="1">
    <source>
        <dbReference type="ARBA" id="ARBA00004167"/>
    </source>
</evidence>
<evidence type="ECO:0000256" key="3">
    <source>
        <dbReference type="SAM" id="MobiDB-lite"/>
    </source>
</evidence>
<keyword evidence="6" id="KW-1185">Reference proteome</keyword>
<feature type="compositionally biased region" description="Low complexity" evidence="3">
    <location>
        <begin position="270"/>
        <end position="283"/>
    </location>
</feature>
<organism evidence="5 6">
    <name type="scientific">Aegilops tauschii subsp. strangulata</name>
    <name type="common">Goatgrass</name>
    <dbReference type="NCBI Taxonomy" id="200361"/>
    <lineage>
        <taxon>Eukaryota</taxon>
        <taxon>Viridiplantae</taxon>
        <taxon>Streptophyta</taxon>
        <taxon>Embryophyta</taxon>
        <taxon>Tracheophyta</taxon>
        <taxon>Spermatophyta</taxon>
        <taxon>Magnoliopsida</taxon>
        <taxon>Liliopsida</taxon>
        <taxon>Poales</taxon>
        <taxon>Poaceae</taxon>
        <taxon>BOP clade</taxon>
        <taxon>Pooideae</taxon>
        <taxon>Triticodae</taxon>
        <taxon>Triticeae</taxon>
        <taxon>Triticinae</taxon>
        <taxon>Aegilops</taxon>
    </lineage>
</organism>